<dbReference type="KEGG" id="fes:HER31_10760"/>
<feature type="transmembrane region" description="Helical" evidence="1">
    <location>
        <begin position="7"/>
        <end position="22"/>
    </location>
</feature>
<feature type="transmembrane region" description="Helical" evidence="1">
    <location>
        <begin position="119"/>
        <end position="137"/>
    </location>
</feature>
<feature type="transmembrane region" description="Helical" evidence="1">
    <location>
        <begin position="239"/>
        <end position="259"/>
    </location>
</feature>
<feature type="transmembrane region" description="Helical" evidence="1">
    <location>
        <begin position="332"/>
        <end position="357"/>
    </location>
</feature>
<feature type="transmembrane region" description="Helical" evidence="1">
    <location>
        <begin position="86"/>
        <end position="107"/>
    </location>
</feature>
<accession>A0A6H1UGH6</accession>
<protein>
    <recommendedName>
        <fullName evidence="4">O-antigen ligase like membrane protein</fullName>
    </recommendedName>
</protein>
<feature type="transmembrane region" description="Helical" evidence="1">
    <location>
        <begin position="60"/>
        <end position="80"/>
    </location>
</feature>
<keyword evidence="1" id="KW-0472">Membrane</keyword>
<proteinExistence type="predicted"/>
<feature type="transmembrane region" description="Helical" evidence="1">
    <location>
        <begin position="378"/>
        <end position="406"/>
    </location>
</feature>
<sequence length="420" mass="48607">MIFTSKGYLNFLLFTLTLFFISRQNLINLGFLSYFQHVYILLFIITFITFIVFRPVKRKFIYLSLILFLYSIFMIIRGGLPWINILQTFFTLKYVFVFFVIAYAFNMDRVLLLAKFTKSLTLILLLSSLFVFFDYLFPNLLYTLSSDGRGIMGVTPGSFFGSRVLYSGFLLLYSILLLSFKYDSGSRKYFIFNYRIYWSLLLFSFVLLFLTFSRKELVILFIAYWVAIIFKGKGINRLLGVTGLIIIGPVILAGLWLVFGESIEANFNENYVRYKIFYYAMEIFEYNFPFGSGPGTYGTVMSKFYTDIYAFFNVDKAITGYGEQIEGPIFDLFFVSLIAEYGLGVIFVMLFIFQPFFSKKDSCVEQVAHVRLLRINAFLMLVGIGSMVPIMGNMVGLLLFFLLGVITSNNSMFIPRQNNA</sequence>
<feature type="transmembrane region" description="Helical" evidence="1">
    <location>
        <begin position="192"/>
        <end position="211"/>
    </location>
</feature>
<evidence type="ECO:0008006" key="4">
    <source>
        <dbReference type="Google" id="ProtNLM"/>
    </source>
</evidence>
<feature type="transmembrane region" description="Helical" evidence="1">
    <location>
        <begin position="157"/>
        <end position="180"/>
    </location>
</feature>
<gene>
    <name evidence="2" type="ORF">HER31_10760</name>
</gene>
<keyword evidence="3" id="KW-1185">Reference proteome</keyword>
<evidence type="ECO:0000313" key="3">
    <source>
        <dbReference type="Proteomes" id="UP000501602"/>
    </source>
</evidence>
<organism evidence="2 3">
    <name type="scientific">Ferrimonas lipolytica</name>
    <dbReference type="NCBI Taxonomy" id="2724191"/>
    <lineage>
        <taxon>Bacteria</taxon>
        <taxon>Pseudomonadati</taxon>
        <taxon>Pseudomonadota</taxon>
        <taxon>Gammaproteobacteria</taxon>
        <taxon>Alteromonadales</taxon>
        <taxon>Ferrimonadaceae</taxon>
        <taxon>Ferrimonas</taxon>
    </lineage>
</organism>
<feature type="transmembrane region" description="Helical" evidence="1">
    <location>
        <begin position="217"/>
        <end position="232"/>
    </location>
</feature>
<keyword evidence="1" id="KW-0812">Transmembrane</keyword>
<dbReference type="Proteomes" id="UP000501602">
    <property type="component" value="Chromosome"/>
</dbReference>
<evidence type="ECO:0000256" key="1">
    <source>
        <dbReference type="SAM" id="Phobius"/>
    </source>
</evidence>
<evidence type="ECO:0000313" key="2">
    <source>
        <dbReference type="EMBL" id="QIZ77316.1"/>
    </source>
</evidence>
<feature type="transmembrane region" description="Helical" evidence="1">
    <location>
        <begin position="34"/>
        <end position="53"/>
    </location>
</feature>
<reference evidence="2 3" key="1">
    <citation type="submission" date="2020-04" db="EMBL/GenBank/DDBJ databases">
        <title>Ferrimonas sp. S7 isolated from sea water.</title>
        <authorList>
            <person name="Bae S.S."/>
            <person name="Baek K."/>
        </authorList>
    </citation>
    <scope>NUCLEOTIDE SEQUENCE [LARGE SCALE GENOMIC DNA]</scope>
    <source>
        <strain evidence="2 3">S7</strain>
    </source>
</reference>
<dbReference type="AlphaFoldDB" id="A0A6H1UGH6"/>
<name>A0A6H1UGH6_9GAMM</name>
<dbReference type="EMBL" id="CP051180">
    <property type="protein sequence ID" value="QIZ77316.1"/>
    <property type="molecule type" value="Genomic_DNA"/>
</dbReference>
<keyword evidence="1" id="KW-1133">Transmembrane helix</keyword>